<dbReference type="InterPro" id="IPR032710">
    <property type="entry name" value="NTF2-like_dom_sf"/>
</dbReference>
<evidence type="ECO:0000313" key="3">
    <source>
        <dbReference type="Proteomes" id="UP000283254"/>
    </source>
</evidence>
<dbReference type="SUPFAM" id="SSF54427">
    <property type="entry name" value="NTF2-like"/>
    <property type="match status" value="1"/>
</dbReference>
<organism evidence="2 3">
    <name type="scientific">Massilia aurea</name>
    <dbReference type="NCBI Taxonomy" id="373040"/>
    <lineage>
        <taxon>Bacteria</taxon>
        <taxon>Pseudomonadati</taxon>
        <taxon>Pseudomonadota</taxon>
        <taxon>Betaproteobacteria</taxon>
        <taxon>Burkholderiales</taxon>
        <taxon>Oxalobacteraceae</taxon>
        <taxon>Telluria group</taxon>
        <taxon>Massilia</taxon>
    </lineage>
</organism>
<dbReference type="RefSeq" id="WP_221176194.1">
    <property type="nucleotide sequence ID" value="NZ_JSAB01000177.1"/>
</dbReference>
<comment type="caution">
    <text evidence="2">The sequence shown here is derived from an EMBL/GenBank/DDBJ whole genome shotgun (WGS) entry which is preliminary data.</text>
</comment>
<gene>
    <name evidence="2" type="ORF">NM04_16645</name>
</gene>
<accession>A0A422QI93</accession>
<evidence type="ECO:0008006" key="4">
    <source>
        <dbReference type="Google" id="ProtNLM"/>
    </source>
</evidence>
<dbReference type="EMBL" id="JSAB01000177">
    <property type="protein sequence ID" value="RNF29684.1"/>
    <property type="molecule type" value="Genomic_DNA"/>
</dbReference>
<proteinExistence type="predicted"/>
<dbReference type="Gene3D" id="3.10.450.50">
    <property type="match status" value="1"/>
</dbReference>
<name>A0A422QI93_9BURK</name>
<dbReference type="AlphaFoldDB" id="A0A422QI93"/>
<keyword evidence="1" id="KW-0732">Signal</keyword>
<evidence type="ECO:0000256" key="1">
    <source>
        <dbReference type="SAM" id="SignalP"/>
    </source>
</evidence>
<dbReference type="Proteomes" id="UP000283254">
    <property type="component" value="Unassembled WGS sequence"/>
</dbReference>
<protein>
    <recommendedName>
        <fullName evidence="4">SnoaL-like domain-containing protein</fullName>
    </recommendedName>
</protein>
<keyword evidence="3" id="KW-1185">Reference proteome</keyword>
<sequence length="187" mass="20659">MRRHAIIVVLVLASVHAAHAQTQSVAGQCPTSGPGSAERRARDVVMVGWERKPGDGPLVFREKFAGDYEWSDARDRLYYDDFSPNPRPVRDPDAYGAIWAPIFSGLRSARHAISIEPTAVYGGNLAVSTLEFVALIEPADGATRPIRTLMTLTWRCHADGWRIIREHNSTKIVAADSIQSYFKTAAK</sequence>
<feature type="chain" id="PRO_5019357241" description="SnoaL-like domain-containing protein" evidence="1">
    <location>
        <begin position="21"/>
        <end position="187"/>
    </location>
</feature>
<evidence type="ECO:0000313" key="2">
    <source>
        <dbReference type="EMBL" id="RNF29684.1"/>
    </source>
</evidence>
<feature type="signal peptide" evidence="1">
    <location>
        <begin position="1"/>
        <end position="20"/>
    </location>
</feature>
<reference evidence="2" key="1">
    <citation type="submission" date="2014-10" db="EMBL/GenBank/DDBJ databases">
        <title>Massilia sp. genome.</title>
        <authorList>
            <person name="Xu B."/>
            <person name="Dai L."/>
            <person name="Huang Z."/>
        </authorList>
    </citation>
    <scope>NUCLEOTIDE SEQUENCE [LARGE SCALE GENOMIC DNA]</scope>
    <source>
        <strain evidence="2">CFS-1</strain>
    </source>
</reference>